<gene>
    <name evidence="1" type="ORF">CLOLEP_00711</name>
</gene>
<name>A7VQ84_9FIRM</name>
<comment type="caution">
    <text evidence="1">The sequence shown here is derived from an EMBL/GenBank/DDBJ whole genome shotgun (WGS) entry which is preliminary data.</text>
</comment>
<reference evidence="1 2" key="2">
    <citation type="submission" date="2007-08" db="EMBL/GenBank/DDBJ databases">
        <authorList>
            <person name="Fulton L."/>
            <person name="Clifton S."/>
            <person name="Fulton B."/>
            <person name="Xu J."/>
            <person name="Minx P."/>
            <person name="Pepin K.H."/>
            <person name="Johnson M."/>
            <person name="Thiruvilangam P."/>
            <person name="Bhonagiri V."/>
            <person name="Nash W.E."/>
            <person name="Wang C."/>
            <person name="Mardis E.R."/>
            <person name="Wilson R.K."/>
        </authorList>
    </citation>
    <scope>NUCLEOTIDE SEQUENCE [LARGE SCALE GENOMIC DNA]</scope>
    <source>
        <strain evidence="1 2">DSM 753</strain>
    </source>
</reference>
<dbReference type="Proteomes" id="UP000003490">
    <property type="component" value="Unassembled WGS sequence"/>
</dbReference>
<organism evidence="1 2">
    <name type="scientific">[Clostridium] leptum DSM 753</name>
    <dbReference type="NCBI Taxonomy" id="428125"/>
    <lineage>
        <taxon>Bacteria</taxon>
        <taxon>Bacillati</taxon>
        <taxon>Bacillota</taxon>
        <taxon>Clostridia</taxon>
        <taxon>Eubacteriales</taxon>
        <taxon>Oscillospiraceae</taxon>
        <taxon>Oscillospiraceae incertae sedis</taxon>
    </lineage>
</organism>
<accession>A7VQ84</accession>
<proteinExistence type="predicted"/>
<sequence>MQFFIRNSTFLLTLYRKGNAVAIPFEKVYNIFGQ</sequence>
<protein>
    <submittedName>
        <fullName evidence="1">Uncharacterized protein</fullName>
    </submittedName>
</protein>
<dbReference type="EMBL" id="ABCB02000014">
    <property type="protein sequence ID" value="EDO62589.1"/>
    <property type="molecule type" value="Genomic_DNA"/>
</dbReference>
<evidence type="ECO:0000313" key="2">
    <source>
        <dbReference type="Proteomes" id="UP000003490"/>
    </source>
</evidence>
<evidence type="ECO:0000313" key="1">
    <source>
        <dbReference type="EMBL" id="EDO62589.1"/>
    </source>
</evidence>
<dbReference type="AlphaFoldDB" id="A7VQ84"/>
<reference evidence="1 2" key="1">
    <citation type="submission" date="2007-08" db="EMBL/GenBank/DDBJ databases">
        <title>Draft genome sequence of Clostridium leptum (DSM 753).</title>
        <authorList>
            <person name="Sudarsanam P."/>
            <person name="Ley R."/>
            <person name="Guruge J."/>
            <person name="Turnbaugh P.J."/>
            <person name="Mahowald M."/>
            <person name="Liep D."/>
            <person name="Gordon J."/>
        </authorList>
    </citation>
    <scope>NUCLEOTIDE SEQUENCE [LARGE SCALE GENOMIC DNA]</scope>
    <source>
        <strain evidence="1 2">DSM 753</strain>
    </source>
</reference>
<dbReference type="HOGENOM" id="CLU_3373023_0_0_9"/>